<dbReference type="GO" id="GO:0005524">
    <property type="term" value="F:ATP binding"/>
    <property type="evidence" value="ECO:0007669"/>
    <property type="project" value="InterPro"/>
</dbReference>
<proteinExistence type="predicted"/>
<comment type="caution">
    <text evidence="3">The sequence shown here is derived from an EMBL/GenBank/DDBJ whole genome shotgun (WGS) entry which is preliminary data.</text>
</comment>
<feature type="region of interest" description="Disordered" evidence="1">
    <location>
        <begin position="799"/>
        <end position="832"/>
    </location>
</feature>
<dbReference type="PROSITE" id="PS50011">
    <property type="entry name" value="PROTEIN_KINASE_DOM"/>
    <property type="match status" value="1"/>
</dbReference>
<feature type="region of interest" description="Disordered" evidence="1">
    <location>
        <begin position="630"/>
        <end position="665"/>
    </location>
</feature>
<name>A0AA39XTC6_9PEZI</name>
<dbReference type="InterPro" id="IPR000719">
    <property type="entry name" value="Prot_kinase_dom"/>
</dbReference>
<evidence type="ECO:0000313" key="3">
    <source>
        <dbReference type="EMBL" id="KAK0639871.1"/>
    </source>
</evidence>
<accession>A0AA39XTC6</accession>
<dbReference type="SUPFAM" id="SSF56112">
    <property type="entry name" value="Protein kinase-like (PK-like)"/>
    <property type="match status" value="1"/>
</dbReference>
<dbReference type="Gene3D" id="1.10.510.10">
    <property type="entry name" value="Transferase(Phosphotransferase) domain 1"/>
    <property type="match status" value="1"/>
</dbReference>
<feature type="domain" description="Protein kinase" evidence="2">
    <location>
        <begin position="857"/>
        <end position="1179"/>
    </location>
</feature>
<dbReference type="SMART" id="SM00220">
    <property type="entry name" value="S_TKc"/>
    <property type="match status" value="1"/>
</dbReference>
<dbReference type="InterPro" id="IPR008271">
    <property type="entry name" value="Ser/Thr_kinase_AS"/>
</dbReference>
<organism evidence="3 4">
    <name type="scientific">Cercophora newfieldiana</name>
    <dbReference type="NCBI Taxonomy" id="92897"/>
    <lineage>
        <taxon>Eukaryota</taxon>
        <taxon>Fungi</taxon>
        <taxon>Dikarya</taxon>
        <taxon>Ascomycota</taxon>
        <taxon>Pezizomycotina</taxon>
        <taxon>Sordariomycetes</taxon>
        <taxon>Sordariomycetidae</taxon>
        <taxon>Sordariales</taxon>
        <taxon>Lasiosphaeriaceae</taxon>
        <taxon>Cercophora</taxon>
    </lineage>
</organism>
<dbReference type="GO" id="GO:0004672">
    <property type="term" value="F:protein kinase activity"/>
    <property type="evidence" value="ECO:0007669"/>
    <property type="project" value="InterPro"/>
</dbReference>
<dbReference type="InterPro" id="IPR011009">
    <property type="entry name" value="Kinase-like_dom_sf"/>
</dbReference>
<evidence type="ECO:0000259" key="2">
    <source>
        <dbReference type="PROSITE" id="PS50011"/>
    </source>
</evidence>
<dbReference type="EMBL" id="JAULSV010000007">
    <property type="protein sequence ID" value="KAK0639871.1"/>
    <property type="molecule type" value="Genomic_DNA"/>
</dbReference>
<evidence type="ECO:0000313" key="4">
    <source>
        <dbReference type="Proteomes" id="UP001174936"/>
    </source>
</evidence>
<feature type="compositionally biased region" description="Pro residues" evidence="1">
    <location>
        <begin position="813"/>
        <end position="824"/>
    </location>
</feature>
<feature type="compositionally biased region" description="Polar residues" evidence="1">
    <location>
        <begin position="9"/>
        <end position="18"/>
    </location>
</feature>
<feature type="compositionally biased region" description="Basic and acidic residues" evidence="1">
    <location>
        <begin position="631"/>
        <end position="646"/>
    </location>
</feature>
<protein>
    <recommendedName>
        <fullName evidence="2">Protein kinase domain-containing protein</fullName>
    </recommendedName>
</protein>
<evidence type="ECO:0000256" key="1">
    <source>
        <dbReference type="SAM" id="MobiDB-lite"/>
    </source>
</evidence>
<dbReference type="Proteomes" id="UP001174936">
    <property type="component" value="Unassembled WGS sequence"/>
</dbReference>
<feature type="compositionally biased region" description="Polar residues" evidence="1">
    <location>
        <begin position="148"/>
        <end position="157"/>
    </location>
</feature>
<dbReference type="PROSITE" id="PS00108">
    <property type="entry name" value="PROTEIN_KINASE_ST"/>
    <property type="match status" value="1"/>
</dbReference>
<gene>
    <name evidence="3" type="ORF">B0T16DRAFT_519044</name>
</gene>
<dbReference type="PANTHER" id="PTHR38166:SF1">
    <property type="entry name" value="C2H2-TYPE DOMAIN-CONTAINING PROTEIN"/>
    <property type="match status" value="1"/>
</dbReference>
<reference evidence="3" key="1">
    <citation type="submission" date="2023-06" db="EMBL/GenBank/DDBJ databases">
        <title>Genome-scale phylogeny and comparative genomics of the fungal order Sordariales.</title>
        <authorList>
            <consortium name="Lawrence Berkeley National Laboratory"/>
            <person name="Hensen N."/>
            <person name="Bonometti L."/>
            <person name="Westerberg I."/>
            <person name="Brannstrom I.O."/>
            <person name="Guillou S."/>
            <person name="Cros-Aarteil S."/>
            <person name="Calhoun S."/>
            <person name="Haridas S."/>
            <person name="Kuo A."/>
            <person name="Mondo S."/>
            <person name="Pangilinan J."/>
            <person name="Riley R."/>
            <person name="Labutti K."/>
            <person name="Andreopoulos B."/>
            <person name="Lipzen A."/>
            <person name="Chen C."/>
            <person name="Yanf M."/>
            <person name="Daum C."/>
            <person name="Ng V."/>
            <person name="Clum A."/>
            <person name="Steindorff A."/>
            <person name="Ohm R."/>
            <person name="Martin F."/>
            <person name="Silar P."/>
            <person name="Natvig D."/>
            <person name="Lalanne C."/>
            <person name="Gautier V."/>
            <person name="Ament-Velasquez S.L."/>
            <person name="Kruys A."/>
            <person name="Hutchinson M.I."/>
            <person name="Powell A.J."/>
            <person name="Barry K."/>
            <person name="Miller A.N."/>
            <person name="Grigoriev I.V."/>
            <person name="Debuchy R."/>
            <person name="Gladieux P."/>
            <person name="Thoren M.H."/>
            <person name="Johannesson H."/>
        </authorList>
    </citation>
    <scope>NUCLEOTIDE SEQUENCE</scope>
    <source>
        <strain evidence="3">SMH2532-1</strain>
    </source>
</reference>
<feature type="region of interest" description="Disordered" evidence="1">
    <location>
        <begin position="1"/>
        <end position="73"/>
    </location>
</feature>
<feature type="region of interest" description="Disordered" evidence="1">
    <location>
        <begin position="90"/>
        <end position="158"/>
    </location>
</feature>
<dbReference type="Pfam" id="PF00069">
    <property type="entry name" value="Pkinase"/>
    <property type="match status" value="1"/>
</dbReference>
<dbReference type="AlphaFoldDB" id="A0AA39XTC6"/>
<keyword evidence="4" id="KW-1185">Reference proteome</keyword>
<sequence>MSVDPVTRQMGNNAQFAPSYTAPDTPRVDDVESRSPSPCPSLNSSATTIDSPSDGEDNTANLNPVLAPRIPAIAGTKSGTDIHREMTHMASGTQSAPAANGPAPKRDDSQRSLQSADRGACKPAAQPQNDDSNRKNGRGNGDDGQRAESPQTRTVNQVPLRVKEALLACPYRKRNPAQFNVREYNACSLEGFDSITSLREHLKTSHDEQLARCARCGSDNASNQNECGCTFNVEDHLSVRTMNDIIRRYGASQETEQTWVAIYRGLFGEEEFVPDADWDAPIEMEEVVVEIRQNIGLLRARVKDEAERLVPQPIDAQNEVFANLTRVFVLFLEQILSSCQQRVRGNSSISLFKPLWPRVGSPTALDHSENTPHDLLGLGDWTKMLYYNLQHGPQLVHGVFSGPSSLILSLKKARGGREVYYKVTCTEQQLWAILKCDADDKMEHGPICLEVDEAPPNTPGSFKLSTDSGLPGSRYSPALSSGSLFTRTVSPSRDEYEEDSGSCIFDDEDGLIDEVISRICDTAMEALGLPPRRWEEQDLGDKGLVLVAAEREGEWKGVVLPALNERQPRMVTRITPLACYIVARTESATPDGSASQAPHSRIARRLAGSAWIMSSDTSERSIKGLTLSHTYAEDAERDSPPKEKSRSIPNSLFPVKFQRQSPPPKMIRKTASASRLRSAWVPGRKEPRFPAGQSFTDCFSPMMILFPRPVAFEPPDETCPTNHTDAIRKRLKDAEPALKQRLDTLVPKQLIAAIAEAVRNHQDKVFASYELFLQGEAGAKRPFPATQLQANARTGCLKISAPEKRRRLNAGPPQTPQPLQPPLGPQTSTLGQDSWNFVPNMAATPHMQPQTSPIGAYSPRQALGQSMMASVTASDVDYFPALGGDHHYVSPGPSALWLQGQTTPASFVSQDDSNATLSGASMEGYSVAGLDGMDGYEVVNRTMDPRHLTQVDLTSQESMSGFEEVRPSIPKAEFVRVFAILLLIDKSSSFLDFVNQDLSDDWLPLERLPSIGGSKQIQSARKPGSRSDEKIHWGVRHGDIKPSNILCFGSGTSCTLKLADFGLSCLTTPRATGDEQMDRKPTRYTPAYRAPEFALPDAPIGLKSDIWSLGCVVLEATTWYLLGSPELGRLARLRADGAEERAPTGDAFFELAGEFDNNLARLKPGICDWIHLLQNHPLFELRLAMCYAS</sequence>
<dbReference type="PANTHER" id="PTHR38166">
    <property type="entry name" value="C2H2-TYPE DOMAIN-CONTAINING PROTEIN-RELATED"/>
    <property type="match status" value="1"/>
</dbReference>
<feature type="compositionally biased region" description="Polar residues" evidence="1">
    <location>
        <begin position="34"/>
        <end position="51"/>
    </location>
</feature>